<feature type="compositionally biased region" description="Basic and acidic residues" evidence="1">
    <location>
        <begin position="24"/>
        <end position="35"/>
    </location>
</feature>
<name>A0A8B8ZNF9_PHODC</name>
<evidence type="ECO:0000313" key="2">
    <source>
        <dbReference type="Proteomes" id="UP000228380"/>
    </source>
</evidence>
<dbReference type="PANTHER" id="PTHR36706">
    <property type="entry name" value="UNNAMED PRODUCT"/>
    <property type="match status" value="1"/>
</dbReference>
<reference evidence="3" key="1">
    <citation type="submission" date="2025-08" db="UniProtKB">
        <authorList>
            <consortium name="RefSeq"/>
        </authorList>
    </citation>
    <scope>IDENTIFICATION</scope>
    <source>
        <tissue evidence="3">Young leaves</tissue>
    </source>
</reference>
<accession>A0A8B8ZNF9</accession>
<feature type="region of interest" description="Disordered" evidence="1">
    <location>
        <begin position="24"/>
        <end position="49"/>
    </location>
</feature>
<dbReference type="Proteomes" id="UP000228380">
    <property type="component" value="Unplaced"/>
</dbReference>
<feature type="region of interest" description="Disordered" evidence="1">
    <location>
        <begin position="96"/>
        <end position="115"/>
    </location>
</feature>
<proteinExistence type="predicted"/>
<gene>
    <name evidence="3" type="primary">LOC103723198</name>
</gene>
<dbReference type="AlphaFoldDB" id="A0A8B8ZNF9"/>
<evidence type="ECO:0000313" key="3">
    <source>
        <dbReference type="RefSeq" id="XP_038974867.1"/>
    </source>
</evidence>
<protein>
    <submittedName>
        <fullName evidence="3">Uncharacterized protein LOC103723198 isoform X1</fullName>
    </submittedName>
</protein>
<keyword evidence="2" id="KW-1185">Reference proteome</keyword>
<organism evidence="2 3">
    <name type="scientific">Phoenix dactylifera</name>
    <name type="common">Date palm</name>
    <dbReference type="NCBI Taxonomy" id="42345"/>
    <lineage>
        <taxon>Eukaryota</taxon>
        <taxon>Viridiplantae</taxon>
        <taxon>Streptophyta</taxon>
        <taxon>Embryophyta</taxon>
        <taxon>Tracheophyta</taxon>
        <taxon>Spermatophyta</taxon>
        <taxon>Magnoliopsida</taxon>
        <taxon>Liliopsida</taxon>
        <taxon>Arecaceae</taxon>
        <taxon>Coryphoideae</taxon>
        <taxon>Phoeniceae</taxon>
        <taxon>Phoenix</taxon>
    </lineage>
</organism>
<dbReference type="GeneID" id="103723198"/>
<evidence type="ECO:0000256" key="1">
    <source>
        <dbReference type="SAM" id="MobiDB-lite"/>
    </source>
</evidence>
<dbReference type="RefSeq" id="XP_038974867.1">
    <property type="nucleotide sequence ID" value="XM_039118939.1"/>
</dbReference>
<sequence>MPSFSIFFALRKFRLPEAPWVERRMSSRPVPRRESPWGLPEGDTRQPQAHRCNDRVEDVIQFQVLSSSFGDACGRNLGRSQPNLSTTCSWIHQREKRQNLSDTNSPLQRNLVIGG</sequence>
<dbReference type="OrthoDB" id="5516192at2759"/>